<reference evidence="1 2" key="1">
    <citation type="submission" date="2024-09" db="EMBL/GenBank/DDBJ databases">
        <title>Laminarin stimulates single cell rates of sulfate reduction while oxygen inhibits transcriptomic activity in coastal marine sediment.</title>
        <authorList>
            <person name="Lindsay M."/>
            <person name="Orcutt B."/>
            <person name="Emerson D."/>
            <person name="Stepanauskas R."/>
            <person name="D'Angelo T."/>
        </authorList>
    </citation>
    <scope>NUCLEOTIDE SEQUENCE [LARGE SCALE GENOMIC DNA]</scope>
    <source>
        <strain evidence="1">SAG AM-311-K15</strain>
    </source>
</reference>
<sequence length="81" mass="9125">MHDITEVSFLVNITRGQIIIGTLEITDSVGETYHCSFRIRSGLQEIAAGKIVLKAIPLDSCHHPSDYIYRWEKTYDQTAAS</sequence>
<dbReference type="EMBL" id="JBHPBY010000186">
    <property type="protein sequence ID" value="MFC1851412.1"/>
    <property type="molecule type" value="Genomic_DNA"/>
</dbReference>
<organism evidence="1 2">
    <name type="scientific">candidate division CSSED10-310 bacterium</name>
    <dbReference type="NCBI Taxonomy" id="2855610"/>
    <lineage>
        <taxon>Bacteria</taxon>
        <taxon>Bacteria division CSSED10-310</taxon>
    </lineage>
</organism>
<evidence type="ECO:0000313" key="1">
    <source>
        <dbReference type="EMBL" id="MFC1851412.1"/>
    </source>
</evidence>
<proteinExistence type="predicted"/>
<accession>A0ABV6YYY0</accession>
<dbReference type="Proteomes" id="UP001594351">
    <property type="component" value="Unassembled WGS sequence"/>
</dbReference>
<protein>
    <submittedName>
        <fullName evidence="1">Uncharacterized protein</fullName>
    </submittedName>
</protein>
<name>A0ABV6YYY0_UNCC1</name>
<comment type="caution">
    <text evidence="1">The sequence shown here is derived from an EMBL/GenBank/DDBJ whole genome shotgun (WGS) entry which is preliminary data.</text>
</comment>
<evidence type="ECO:0000313" key="2">
    <source>
        <dbReference type="Proteomes" id="UP001594351"/>
    </source>
</evidence>
<keyword evidence="2" id="KW-1185">Reference proteome</keyword>
<gene>
    <name evidence="1" type="ORF">ACFL27_14540</name>
</gene>